<dbReference type="GO" id="GO:0022857">
    <property type="term" value="F:transmembrane transporter activity"/>
    <property type="evidence" value="ECO:0007669"/>
    <property type="project" value="InterPro"/>
</dbReference>
<keyword evidence="3 6" id="KW-0812">Transmembrane</keyword>
<evidence type="ECO:0000256" key="3">
    <source>
        <dbReference type="ARBA" id="ARBA00022692"/>
    </source>
</evidence>
<evidence type="ECO:0000256" key="4">
    <source>
        <dbReference type="ARBA" id="ARBA00022989"/>
    </source>
</evidence>
<dbReference type="GO" id="GO:0005886">
    <property type="term" value="C:plasma membrane"/>
    <property type="evidence" value="ECO:0007669"/>
    <property type="project" value="UniProtKB-SubCell"/>
</dbReference>
<feature type="transmembrane region" description="Helical" evidence="6">
    <location>
        <begin position="271"/>
        <end position="288"/>
    </location>
</feature>
<dbReference type="CDD" id="cd06574">
    <property type="entry name" value="TM_PBP1_branched-chain-AA_like"/>
    <property type="match status" value="1"/>
</dbReference>
<evidence type="ECO:0000256" key="6">
    <source>
        <dbReference type="SAM" id="Phobius"/>
    </source>
</evidence>
<feature type="transmembrane region" description="Helical" evidence="6">
    <location>
        <begin position="93"/>
        <end position="112"/>
    </location>
</feature>
<name>A0A4Z0BH82_9BURK</name>
<sequence length="299" mass="30821">MEFLSTFYNLIPITAVQGLLYALVAVGVMIPFRILNIPDMTAEGTFPLGGCAVAALITAGLHPVTSTLLAVGAGFLAGMCTALIHLKFRVHSLLAGILTLTMLWSVNLRIMGKPNTPLFGLPNLFDWMHPAILGSLDLQIGLLAALLAVILLALWWGLQTDVGLALRGVGANPQLAPALAVHSTAYIVVGLGLANAITAASGALLAQSQGYADVGMGFGMLVNGLASLIIGEALLGRGSLLRQLAAAVVGSVVYYQISSLALSLGLAPSDLKLITGLFVLAAIGWPILRGRKSPGLVAG</sequence>
<feature type="transmembrane region" description="Helical" evidence="6">
    <location>
        <begin position="6"/>
        <end position="32"/>
    </location>
</feature>
<keyword evidence="8" id="KW-1185">Reference proteome</keyword>
<feature type="transmembrane region" description="Helical" evidence="6">
    <location>
        <begin position="179"/>
        <end position="204"/>
    </location>
</feature>
<keyword evidence="2" id="KW-1003">Cell membrane</keyword>
<dbReference type="Proteomes" id="UP000297564">
    <property type="component" value="Unassembled WGS sequence"/>
</dbReference>
<feature type="transmembrane region" description="Helical" evidence="6">
    <location>
        <begin position="216"/>
        <end position="235"/>
    </location>
</feature>
<evidence type="ECO:0000256" key="5">
    <source>
        <dbReference type="ARBA" id="ARBA00023136"/>
    </source>
</evidence>
<dbReference type="EMBL" id="SMLL01000007">
    <property type="protein sequence ID" value="TFY97268.1"/>
    <property type="molecule type" value="Genomic_DNA"/>
</dbReference>
<dbReference type="AlphaFoldDB" id="A0A4Z0BH82"/>
<evidence type="ECO:0000256" key="1">
    <source>
        <dbReference type="ARBA" id="ARBA00004651"/>
    </source>
</evidence>
<evidence type="ECO:0000256" key="2">
    <source>
        <dbReference type="ARBA" id="ARBA00022475"/>
    </source>
</evidence>
<protein>
    <submittedName>
        <fullName evidence="7">ABC transporter permease</fullName>
    </submittedName>
</protein>
<proteinExistence type="predicted"/>
<organism evidence="7 8">
    <name type="scientific">Ramlibacter rhizophilus</name>
    <dbReference type="NCBI Taxonomy" id="1781167"/>
    <lineage>
        <taxon>Bacteria</taxon>
        <taxon>Pseudomonadati</taxon>
        <taxon>Pseudomonadota</taxon>
        <taxon>Betaproteobacteria</taxon>
        <taxon>Burkholderiales</taxon>
        <taxon>Comamonadaceae</taxon>
        <taxon>Ramlibacter</taxon>
    </lineage>
</organism>
<keyword evidence="4 6" id="KW-1133">Transmembrane helix</keyword>
<feature type="transmembrane region" description="Helical" evidence="6">
    <location>
        <begin position="244"/>
        <end position="265"/>
    </location>
</feature>
<comment type="caution">
    <text evidence="7">The sequence shown here is derived from an EMBL/GenBank/DDBJ whole genome shotgun (WGS) entry which is preliminary data.</text>
</comment>
<feature type="transmembrane region" description="Helical" evidence="6">
    <location>
        <begin position="132"/>
        <end position="158"/>
    </location>
</feature>
<keyword evidence="5 6" id="KW-0472">Membrane</keyword>
<dbReference type="Pfam" id="PF02653">
    <property type="entry name" value="BPD_transp_2"/>
    <property type="match status" value="1"/>
</dbReference>
<dbReference type="PANTHER" id="PTHR32196:SF69">
    <property type="entry name" value="BRANCHED-CHAIN AMINO ACID TRANSPORT SYSTEM, PERMEASE PROTEIN"/>
    <property type="match status" value="1"/>
</dbReference>
<comment type="subcellular location">
    <subcellularLocation>
        <location evidence="1">Cell membrane</location>
        <topology evidence="1">Multi-pass membrane protein</topology>
    </subcellularLocation>
</comment>
<gene>
    <name evidence="7" type="ORF">EZ242_17210</name>
</gene>
<accession>A0A4Z0BH82</accession>
<dbReference type="OrthoDB" id="9778389at2"/>
<dbReference type="InterPro" id="IPR001851">
    <property type="entry name" value="ABC_transp_permease"/>
</dbReference>
<dbReference type="PANTHER" id="PTHR32196">
    <property type="entry name" value="ABC TRANSPORTER PERMEASE PROTEIN YPHD-RELATED-RELATED"/>
    <property type="match status" value="1"/>
</dbReference>
<dbReference type="RefSeq" id="WP_135286435.1">
    <property type="nucleotide sequence ID" value="NZ_SMLL01000007.1"/>
</dbReference>
<reference evidence="7 8" key="1">
    <citation type="submission" date="2019-03" db="EMBL/GenBank/DDBJ databases">
        <title>Ramlibacter rhizophilus CCTCC AB2015357, whole genome shotgun sequence.</title>
        <authorList>
            <person name="Zhang X."/>
            <person name="Feng G."/>
            <person name="Zhu H."/>
        </authorList>
    </citation>
    <scope>NUCLEOTIDE SEQUENCE [LARGE SCALE GENOMIC DNA]</scope>
    <source>
        <strain evidence="7 8">CCTCC AB2015357</strain>
    </source>
</reference>
<evidence type="ECO:0000313" key="8">
    <source>
        <dbReference type="Proteomes" id="UP000297564"/>
    </source>
</evidence>
<evidence type="ECO:0000313" key="7">
    <source>
        <dbReference type="EMBL" id="TFY97268.1"/>
    </source>
</evidence>